<evidence type="ECO:0000256" key="1">
    <source>
        <dbReference type="ARBA" id="ARBA00021292"/>
    </source>
</evidence>
<feature type="domain" description="Glycosyl transferase family 1" evidence="3">
    <location>
        <begin position="151"/>
        <end position="310"/>
    </location>
</feature>
<dbReference type="SUPFAM" id="SSF53756">
    <property type="entry name" value="UDP-Glycosyltransferase/glycogen phosphorylase"/>
    <property type="match status" value="1"/>
</dbReference>
<dbReference type="Proteomes" id="UP000474967">
    <property type="component" value="Unassembled WGS sequence"/>
</dbReference>
<keyword evidence="2 4" id="KW-0808">Transferase</keyword>
<keyword evidence="5" id="KW-1185">Reference proteome</keyword>
<dbReference type="PANTHER" id="PTHR45947">
    <property type="entry name" value="SULFOQUINOVOSYL TRANSFERASE SQD2"/>
    <property type="match status" value="1"/>
</dbReference>
<dbReference type="EMBL" id="JAAGWY010000001">
    <property type="protein sequence ID" value="NEN04364.1"/>
    <property type="molecule type" value="Genomic_DNA"/>
</dbReference>
<comment type="caution">
    <text evidence="4">The sequence shown here is derived from an EMBL/GenBank/DDBJ whole genome shotgun (WGS) entry which is preliminary data.</text>
</comment>
<dbReference type="Pfam" id="PF00534">
    <property type="entry name" value="Glycos_transf_1"/>
    <property type="match status" value="1"/>
</dbReference>
<dbReference type="PANTHER" id="PTHR45947:SF3">
    <property type="entry name" value="SULFOQUINOVOSYL TRANSFERASE SQD2"/>
    <property type="match status" value="1"/>
</dbReference>
<gene>
    <name evidence="4" type="ORF">G3T36_00620</name>
</gene>
<evidence type="ECO:0000313" key="4">
    <source>
        <dbReference type="EMBL" id="NEN04364.1"/>
    </source>
</evidence>
<proteinExistence type="predicted"/>
<evidence type="ECO:0000256" key="2">
    <source>
        <dbReference type="ARBA" id="ARBA00022679"/>
    </source>
</evidence>
<accession>A0A6L9XTF2</accession>
<name>A0A6L9XTF2_9MICO</name>
<dbReference type="AlphaFoldDB" id="A0A6L9XTF2"/>
<sequence>MSGQQRAPIWFVVPDTIDDPARVSGGNVYDQHVRDGLARQGRRVELIRIADGQDRQAAAALAQLPDGVLVLIDGLIAEREPTGLAENSTRLRVVVLAHMPPEDGSAFRHAERVIATSHWTRSELIEQDFADPHRIVVATPGTDPAPATTASETGARLLCVAAVAPHKGQDLLISALAGLPDDDQWTCTFVGSLDVAPAFVAELTAAVESAGLAKRVTFTGVLTGRRLADEYAQADLLVAPSRAESYGMVVTEAYARGIPVVASGAGGLPEAVGSGGAGIIVLAEDAWALGVVLRQWLASPVRRHELKTAALAARDGLQPWSTTTAIIAATLDDVALTGRREVIV</sequence>
<dbReference type="InterPro" id="IPR001296">
    <property type="entry name" value="Glyco_trans_1"/>
</dbReference>
<dbReference type="GO" id="GO:0016758">
    <property type="term" value="F:hexosyltransferase activity"/>
    <property type="evidence" value="ECO:0007669"/>
    <property type="project" value="TreeGrafter"/>
</dbReference>
<dbReference type="InterPro" id="IPR050194">
    <property type="entry name" value="Glycosyltransferase_grp1"/>
</dbReference>
<evidence type="ECO:0000259" key="3">
    <source>
        <dbReference type="Pfam" id="PF00534"/>
    </source>
</evidence>
<reference evidence="4 5" key="1">
    <citation type="journal article" date="2014" name="J. Microbiol.">
        <title>Diaminobutyricibacter tongyongensis gen. nov., sp. nov. and Homoserinibacter gongjuensis gen. nov., sp. nov. belong to the family Microbacteriaceae.</title>
        <authorList>
            <person name="Kim S.J."/>
            <person name="Ahn J.H."/>
            <person name="Weon H.Y."/>
            <person name="Hamada M."/>
            <person name="Suzuki K."/>
            <person name="Kwon S.W."/>
        </authorList>
    </citation>
    <scope>NUCLEOTIDE SEQUENCE [LARGE SCALE GENOMIC DNA]</scope>
    <source>
        <strain evidence="4 5">NBRC 108724</strain>
    </source>
</reference>
<dbReference type="CDD" id="cd03801">
    <property type="entry name" value="GT4_PimA-like"/>
    <property type="match status" value="1"/>
</dbReference>
<organism evidence="4 5">
    <name type="scientific">Leifsonia tongyongensis</name>
    <dbReference type="NCBI Taxonomy" id="1268043"/>
    <lineage>
        <taxon>Bacteria</taxon>
        <taxon>Bacillati</taxon>
        <taxon>Actinomycetota</taxon>
        <taxon>Actinomycetes</taxon>
        <taxon>Micrococcales</taxon>
        <taxon>Microbacteriaceae</taxon>
        <taxon>Leifsonia</taxon>
    </lineage>
</organism>
<dbReference type="RefSeq" id="WP_163287504.1">
    <property type="nucleotide sequence ID" value="NZ_JAAGWY010000001.1"/>
</dbReference>
<evidence type="ECO:0000313" key="5">
    <source>
        <dbReference type="Proteomes" id="UP000474967"/>
    </source>
</evidence>
<dbReference type="Gene3D" id="3.40.50.2000">
    <property type="entry name" value="Glycogen Phosphorylase B"/>
    <property type="match status" value="2"/>
</dbReference>
<protein>
    <recommendedName>
        <fullName evidence="1">D-inositol 3-phosphate glycosyltransferase</fullName>
    </recommendedName>
</protein>